<sequence length="91" mass="9894">MGKKTKLITAAGVTAGALYVSANTEKVKKGIDKGMEMAVSQVGKWTDDPYIKNLGRPEDLSDSNMVDEGAMTSVLYYYELREASRKKAQSG</sequence>
<reference evidence="1 2" key="1">
    <citation type="submission" date="2024-05" db="EMBL/GenBank/DDBJ databases">
        <title>Genomic Encyclopedia of Type Strains, Phase IV (KMG-IV): sequencing the most valuable type-strain genomes for metagenomic binning, comparative biology and taxonomic classification.</title>
        <authorList>
            <person name="Goeker M."/>
        </authorList>
    </citation>
    <scope>NUCLEOTIDE SEQUENCE [LARGE SCALE GENOMIC DNA]</scope>
    <source>
        <strain evidence="1 2">DSM 25286</strain>
    </source>
</reference>
<dbReference type="RefSeq" id="WP_230821849.1">
    <property type="nucleotide sequence ID" value="NZ_JAJNCU010000003.1"/>
</dbReference>
<keyword evidence="2" id="KW-1185">Reference proteome</keyword>
<gene>
    <name evidence="1" type="ORF">ABHD89_002721</name>
</gene>
<protein>
    <submittedName>
        <fullName evidence="1">Uncharacterized protein</fullName>
    </submittedName>
</protein>
<evidence type="ECO:0000313" key="1">
    <source>
        <dbReference type="EMBL" id="MET3112274.1"/>
    </source>
</evidence>
<accession>A0ABV2ECX9</accession>
<organism evidence="1 2">
    <name type="scientific">Salinicoccus halitifaciens</name>
    <dbReference type="NCBI Taxonomy" id="1073415"/>
    <lineage>
        <taxon>Bacteria</taxon>
        <taxon>Bacillati</taxon>
        <taxon>Bacillota</taxon>
        <taxon>Bacilli</taxon>
        <taxon>Bacillales</taxon>
        <taxon>Staphylococcaceae</taxon>
        <taxon>Salinicoccus</taxon>
    </lineage>
</organism>
<dbReference type="EMBL" id="JBDZDV010000011">
    <property type="protein sequence ID" value="MET3112274.1"/>
    <property type="molecule type" value="Genomic_DNA"/>
</dbReference>
<proteinExistence type="predicted"/>
<comment type="caution">
    <text evidence="1">The sequence shown here is derived from an EMBL/GenBank/DDBJ whole genome shotgun (WGS) entry which is preliminary data.</text>
</comment>
<name>A0ABV2ECX9_9STAP</name>
<dbReference type="Proteomes" id="UP001549019">
    <property type="component" value="Unassembled WGS sequence"/>
</dbReference>
<evidence type="ECO:0000313" key="2">
    <source>
        <dbReference type="Proteomes" id="UP001549019"/>
    </source>
</evidence>